<organism evidence="2 3">
    <name type="scientific">Pleomorphomonas diazotrophica</name>
    <dbReference type="NCBI Taxonomy" id="1166257"/>
    <lineage>
        <taxon>Bacteria</taxon>
        <taxon>Pseudomonadati</taxon>
        <taxon>Pseudomonadota</taxon>
        <taxon>Alphaproteobacteria</taxon>
        <taxon>Hyphomicrobiales</taxon>
        <taxon>Pleomorphomonadaceae</taxon>
        <taxon>Pleomorphomonas</taxon>
    </lineage>
</organism>
<feature type="region of interest" description="Disordered" evidence="1">
    <location>
        <begin position="133"/>
        <end position="152"/>
    </location>
</feature>
<evidence type="ECO:0000256" key="1">
    <source>
        <dbReference type="SAM" id="MobiDB-lite"/>
    </source>
</evidence>
<dbReference type="RefSeq" id="WP_101287624.1">
    <property type="nucleotide sequence ID" value="NZ_FOUQ01000001.1"/>
</dbReference>
<protein>
    <submittedName>
        <fullName evidence="2">Flagellar protein FlgN</fullName>
    </submittedName>
</protein>
<name>A0A1I4QNJ7_9HYPH</name>
<accession>A0A1I4QNJ7</accession>
<evidence type="ECO:0000313" key="2">
    <source>
        <dbReference type="EMBL" id="PKR90531.1"/>
    </source>
</evidence>
<dbReference type="EMBL" id="PJNW01000002">
    <property type="protein sequence ID" value="PKR90531.1"/>
    <property type="molecule type" value="Genomic_DNA"/>
</dbReference>
<dbReference type="Proteomes" id="UP000233491">
    <property type="component" value="Unassembled WGS sequence"/>
</dbReference>
<comment type="caution">
    <text evidence="2">The sequence shown here is derived from an EMBL/GenBank/DDBJ whole genome shotgun (WGS) entry which is preliminary data.</text>
</comment>
<gene>
    <name evidence="2" type="ORF">CXZ10_03965</name>
</gene>
<sequence>MLGARVTAESKSLDTGRFAELDRLIDELIAVIDDENALLASGMPASLAATTGVKSNLAGSIEEHLRALGASGPISPEERAHLDERVGLVQSKAKDNLSRLAGAIGASRRRIAAVVAAVRETGTATAPVYGRTGNRIADAPPGRASLLPDRLA</sequence>
<evidence type="ECO:0000313" key="3">
    <source>
        <dbReference type="Proteomes" id="UP000233491"/>
    </source>
</evidence>
<keyword evidence="2" id="KW-0969">Cilium</keyword>
<keyword evidence="2" id="KW-0966">Cell projection</keyword>
<dbReference type="OrthoDB" id="8448943at2"/>
<dbReference type="AlphaFoldDB" id="A0A1I4QNJ7"/>
<keyword evidence="3" id="KW-1185">Reference proteome</keyword>
<keyword evidence="2" id="KW-0282">Flagellum</keyword>
<proteinExistence type="predicted"/>
<reference evidence="2 3" key="1">
    <citation type="submission" date="2017-12" db="EMBL/GenBank/DDBJ databases">
        <title>Anaerobic carbon monoxide metabolism by Pleomorphomonas carboxyditropha sp. nov., a new mesophilic hydrogenogenic carboxidotroph.</title>
        <authorList>
            <person name="Esquivel-Elizondo S."/>
            <person name="Krajmalnik-Brown R."/>
        </authorList>
    </citation>
    <scope>NUCLEOTIDE SEQUENCE [LARGE SCALE GENOMIC DNA]</scope>
    <source>
        <strain evidence="2 3">R5-392</strain>
    </source>
</reference>